<keyword evidence="5" id="KW-0862">Zinc</keyword>
<evidence type="ECO:0000256" key="5">
    <source>
        <dbReference type="ARBA" id="ARBA00022833"/>
    </source>
</evidence>
<protein>
    <submittedName>
        <fullName evidence="8">Zn-dependent protease</fullName>
    </submittedName>
</protein>
<feature type="transmembrane region" description="Helical" evidence="7">
    <location>
        <begin position="263"/>
        <end position="285"/>
    </location>
</feature>
<keyword evidence="6" id="KW-0482">Metalloprotease</keyword>
<keyword evidence="7" id="KW-0812">Transmembrane</keyword>
<dbReference type="GO" id="GO:0008233">
    <property type="term" value="F:peptidase activity"/>
    <property type="evidence" value="ECO:0007669"/>
    <property type="project" value="UniProtKB-KW"/>
</dbReference>
<evidence type="ECO:0000256" key="1">
    <source>
        <dbReference type="ARBA" id="ARBA00001947"/>
    </source>
</evidence>
<comment type="caution">
    <text evidence="8">The sequence shown here is derived from an EMBL/GenBank/DDBJ whole genome shotgun (WGS) entry which is preliminary data.</text>
</comment>
<keyword evidence="9" id="KW-1185">Reference proteome</keyword>
<gene>
    <name evidence="8" type="ORF">ABID16_000771</name>
</gene>
<keyword evidence="7" id="KW-0472">Membrane</keyword>
<sequence>MATINPGLILLAINLFLLWLIMAAPVGVRTLRLTRRFEARPERIWSAIDPLGEHADWNPSVISSRAEGPSGRFARQALDHLDRKGAPIERVLEISREDRFAYSARVVDDTALDPTFWAAYRERRALREENGATELVVEQTDRYRGIAFLVFRYFALRREMRSLEGWLKTGEAKKVGVFERPPMQVFLAVVSTLLFWPFFGLTMNGLVLSSILTLVIVFHELGHMAAYRAFGHRTARMIFVPLLGGIAIGGRPYNSNFEAATCALMGAGMSAFVVPIAIVGHEAAMKSHAADVLDRPLLVMILVLGGFNLLNLLPMARFDGGQVLRRIFPGLGMQMLGSFGISAVIAVTGWEVGVPQDILVVSLAIFALLSMISAGTVKMRDELAPMRPAESLLVGLGLYAAVIIHSYAIVFSAGLLFSSS</sequence>
<dbReference type="GO" id="GO:0006508">
    <property type="term" value="P:proteolysis"/>
    <property type="evidence" value="ECO:0007669"/>
    <property type="project" value="UniProtKB-KW"/>
</dbReference>
<keyword evidence="7" id="KW-1133">Transmembrane helix</keyword>
<reference evidence="8 9" key="1">
    <citation type="submission" date="2024-06" db="EMBL/GenBank/DDBJ databases">
        <title>Genomic Encyclopedia of Type Strains, Phase IV (KMG-IV): sequencing the most valuable type-strain genomes for metagenomic binning, comparative biology and taxonomic classification.</title>
        <authorList>
            <person name="Goeker M."/>
        </authorList>
    </citation>
    <scope>NUCLEOTIDE SEQUENCE [LARGE SCALE GENOMIC DNA]</scope>
    <source>
        <strain evidence="8 9">DSM 29780</strain>
    </source>
</reference>
<name>A0ABV2IVM7_9HYPH</name>
<dbReference type="Proteomes" id="UP001549047">
    <property type="component" value="Unassembled WGS sequence"/>
</dbReference>
<dbReference type="PANTHER" id="PTHR39188">
    <property type="entry name" value="MEMBRANE-ASSOCIATED ZINC METALLOPROTEASE M50B"/>
    <property type="match status" value="1"/>
</dbReference>
<evidence type="ECO:0000256" key="4">
    <source>
        <dbReference type="ARBA" id="ARBA00022801"/>
    </source>
</evidence>
<feature type="transmembrane region" description="Helical" evidence="7">
    <location>
        <begin position="6"/>
        <end position="28"/>
    </location>
</feature>
<dbReference type="EMBL" id="JBEPMB010000001">
    <property type="protein sequence ID" value="MET3612466.1"/>
    <property type="molecule type" value="Genomic_DNA"/>
</dbReference>
<dbReference type="Gene3D" id="3.30.530.20">
    <property type="match status" value="1"/>
</dbReference>
<feature type="transmembrane region" description="Helical" evidence="7">
    <location>
        <begin position="327"/>
        <end position="346"/>
    </location>
</feature>
<keyword evidence="4" id="KW-0378">Hydrolase</keyword>
<dbReference type="SUPFAM" id="SSF55961">
    <property type="entry name" value="Bet v1-like"/>
    <property type="match status" value="1"/>
</dbReference>
<dbReference type="InterPro" id="IPR023393">
    <property type="entry name" value="START-like_dom_sf"/>
</dbReference>
<feature type="transmembrane region" description="Helical" evidence="7">
    <location>
        <begin position="397"/>
        <end position="417"/>
    </location>
</feature>
<feature type="transmembrane region" description="Helical" evidence="7">
    <location>
        <begin position="358"/>
        <end position="377"/>
    </location>
</feature>
<comment type="similarity">
    <text evidence="2">Belongs to the peptidase M50B family.</text>
</comment>
<feature type="transmembrane region" description="Helical" evidence="7">
    <location>
        <begin position="205"/>
        <end position="222"/>
    </location>
</feature>
<comment type="cofactor">
    <cofactor evidence="1">
        <name>Zn(2+)</name>
        <dbReference type="ChEBI" id="CHEBI:29105"/>
    </cofactor>
</comment>
<keyword evidence="3 8" id="KW-0645">Protease</keyword>
<feature type="transmembrane region" description="Helical" evidence="7">
    <location>
        <begin position="297"/>
        <end position="315"/>
    </location>
</feature>
<evidence type="ECO:0000256" key="3">
    <source>
        <dbReference type="ARBA" id="ARBA00022670"/>
    </source>
</evidence>
<evidence type="ECO:0000313" key="8">
    <source>
        <dbReference type="EMBL" id="MET3612466.1"/>
    </source>
</evidence>
<evidence type="ECO:0000313" key="9">
    <source>
        <dbReference type="Proteomes" id="UP001549047"/>
    </source>
</evidence>
<dbReference type="RefSeq" id="WP_354555027.1">
    <property type="nucleotide sequence ID" value="NZ_JBEPMB010000001.1"/>
</dbReference>
<evidence type="ECO:0000256" key="7">
    <source>
        <dbReference type="SAM" id="Phobius"/>
    </source>
</evidence>
<organism evidence="8 9">
    <name type="scientific">Rhizobium aquaticum</name>
    <dbReference type="NCBI Taxonomy" id="1549636"/>
    <lineage>
        <taxon>Bacteria</taxon>
        <taxon>Pseudomonadati</taxon>
        <taxon>Pseudomonadota</taxon>
        <taxon>Alphaproteobacteria</taxon>
        <taxon>Hyphomicrobiales</taxon>
        <taxon>Rhizobiaceae</taxon>
        <taxon>Rhizobium/Agrobacterium group</taxon>
        <taxon>Rhizobium</taxon>
    </lineage>
</organism>
<evidence type="ECO:0000256" key="2">
    <source>
        <dbReference type="ARBA" id="ARBA00007931"/>
    </source>
</evidence>
<evidence type="ECO:0000256" key="6">
    <source>
        <dbReference type="ARBA" id="ARBA00023049"/>
    </source>
</evidence>
<proteinExistence type="inferred from homology"/>
<accession>A0ABV2IVM7</accession>
<dbReference type="PANTHER" id="PTHR39188:SF3">
    <property type="entry name" value="STAGE IV SPORULATION PROTEIN FB"/>
    <property type="match status" value="1"/>
</dbReference>